<evidence type="ECO:0000313" key="2">
    <source>
        <dbReference type="EMBL" id="TFK07388.1"/>
    </source>
</evidence>
<dbReference type="InterPro" id="IPR027886">
    <property type="entry name" value="SPMIP4"/>
</dbReference>
<dbReference type="OrthoDB" id="10040207at2759"/>
<dbReference type="AlphaFoldDB" id="A0A4D9EI95"/>
<comment type="caution">
    <text evidence="2">The sequence shown here is derived from an EMBL/GenBank/DDBJ whole genome shotgun (WGS) entry which is preliminary data.</text>
</comment>
<proteinExistence type="predicted"/>
<dbReference type="Proteomes" id="UP000297703">
    <property type="component" value="Unassembled WGS sequence"/>
</dbReference>
<evidence type="ECO:0000256" key="1">
    <source>
        <dbReference type="SAM" id="MobiDB-lite"/>
    </source>
</evidence>
<gene>
    <name evidence="2" type="ORF">DR999_PMT09815</name>
</gene>
<evidence type="ECO:0000313" key="3">
    <source>
        <dbReference type="Proteomes" id="UP000297703"/>
    </source>
</evidence>
<accession>A0A4D9EI95</accession>
<name>A0A4D9EI95_9SAUR</name>
<dbReference type="PANTHER" id="PTHR31393:SF2">
    <property type="entry name" value="CHROMOSOME 7 OPEN READING FRAME 31"/>
    <property type="match status" value="1"/>
</dbReference>
<dbReference type="Pfam" id="PF15093">
    <property type="entry name" value="SPMIP4-like"/>
    <property type="match status" value="1"/>
</dbReference>
<feature type="region of interest" description="Disordered" evidence="1">
    <location>
        <begin position="489"/>
        <end position="509"/>
    </location>
</feature>
<dbReference type="EMBL" id="QXTE01000086">
    <property type="protein sequence ID" value="TFK07388.1"/>
    <property type="molecule type" value="Genomic_DNA"/>
</dbReference>
<sequence length="595" mass="68072">MELLHGLPYYYREREGTDILSKTLESNEALTPLQIPSRLTVSQDRYEELRDSLQWCRLPWGTEREYGGIAPVSLPEDHRPKNEPPCLFAKGHQHYGYGGDSWPRGLPIEQYYDVTQMKKSDVRMNDDLLPKPPDNSVEQLSLPFPVSHPYQTHISRYATFPNFKSPEDRDTGIQASSHRPFHPNVPTKAYDVIVLRKTKGNPYRHEVINIPSDSQKEALHWPGQHAYFHFPKFVEGSSQIYYPKPPKTVAPNATCNPLEPNLSPRTTNMLRNVERAQWITTYNHDFTGIGPMNPLVLDDYDMKLIGRVTGELGEDVELKETFLPSLSQVRPLEGRIARFLQSRRPCESILQERDSSDVHVPPVLYTVHAVIPSCSDVILSNRKTATNLDQQCKHTENEAKKRDENSLQTLHLPQACYQRGESQDNRPIGNKFQKITDTWQTEALYRRQLAVRPESEPSPAPSSKSLYYEDLKPSHLDQYIVWHNPVSLSKPGVPKNQTGGEGGNFQPECNDQEETQYTLSLDGNPPNMALPEWIPNSGVPRPQTSLLELQDSFSKTGAHKCFHNSITGEAKDLRDNIHEGRRHTFYGFNSFYFYN</sequence>
<keyword evidence="3" id="KW-1185">Reference proteome</keyword>
<reference evidence="2 3" key="1">
    <citation type="submission" date="2019-04" db="EMBL/GenBank/DDBJ databases">
        <title>Draft genome of the big-headed turtle Platysternon megacephalum.</title>
        <authorList>
            <person name="Gong S."/>
        </authorList>
    </citation>
    <scope>NUCLEOTIDE SEQUENCE [LARGE SCALE GENOMIC DNA]</scope>
    <source>
        <strain evidence="2">DO16091913</strain>
        <tissue evidence="2">Muscle</tissue>
    </source>
</reference>
<organism evidence="2 3">
    <name type="scientific">Platysternon megacephalum</name>
    <name type="common">big-headed turtle</name>
    <dbReference type="NCBI Taxonomy" id="55544"/>
    <lineage>
        <taxon>Eukaryota</taxon>
        <taxon>Metazoa</taxon>
        <taxon>Chordata</taxon>
        <taxon>Craniata</taxon>
        <taxon>Vertebrata</taxon>
        <taxon>Euteleostomi</taxon>
        <taxon>Archelosauria</taxon>
        <taxon>Testudinata</taxon>
        <taxon>Testudines</taxon>
        <taxon>Cryptodira</taxon>
        <taxon>Durocryptodira</taxon>
        <taxon>Testudinoidea</taxon>
        <taxon>Platysternidae</taxon>
        <taxon>Platysternon</taxon>
    </lineage>
</organism>
<dbReference type="GO" id="GO:0005813">
    <property type="term" value="C:centrosome"/>
    <property type="evidence" value="ECO:0007669"/>
    <property type="project" value="TreeGrafter"/>
</dbReference>
<reference evidence="2 3" key="2">
    <citation type="submission" date="2019-04" db="EMBL/GenBank/DDBJ databases">
        <title>The genome sequence of big-headed turtle.</title>
        <authorList>
            <person name="Gong S."/>
        </authorList>
    </citation>
    <scope>NUCLEOTIDE SEQUENCE [LARGE SCALE GENOMIC DNA]</scope>
    <source>
        <strain evidence="2">DO16091913</strain>
        <tissue evidence="2">Muscle</tissue>
    </source>
</reference>
<dbReference type="PANTHER" id="PTHR31393">
    <property type="entry name" value="C5ORF31"/>
    <property type="match status" value="1"/>
</dbReference>
<protein>
    <submittedName>
        <fullName evidence="2">Uncharacterized protein</fullName>
    </submittedName>
</protein>